<evidence type="ECO:0000259" key="6">
    <source>
        <dbReference type="PROSITE" id="PS50262"/>
    </source>
</evidence>
<dbReference type="FunFam" id="1.20.1070.10:FF:000096">
    <property type="entry name" value="Odorant receptor 131-2"/>
    <property type="match status" value="1"/>
</dbReference>
<feature type="transmembrane region" description="Helical" evidence="5">
    <location>
        <begin position="140"/>
        <end position="163"/>
    </location>
</feature>
<dbReference type="STRING" id="61819.ENSACIP00000012820"/>
<dbReference type="GO" id="GO:0016020">
    <property type="term" value="C:membrane"/>
    <property type="evidence" value="ECO:0007669"/>
    <property type="project" value="UniProtKB-SubCell"/>
</dbReference>
<dbReference type="CDD" id="cd00637">
    <property type="entry name" value="7tm_classA_rhodopsin-like"/>
    <property type="match status" value="1"/>
</dbReference>
<feature type="domain" description="G-protein coupled receptors family 1 profile" evidence="6">
    <location>
        <begin position="40"/>
        <end position="288"/>
    </location>
</feature>
<sequence length="311" mass="35627">MNSSSHDLNVSNSLRYRDSLSAAVAKNVIVLALGLTINYINGTLIHTFRKHQVFYSNPRYILFIHLVVNDMIQLTTSITLFVLTYVFSQINVAFCCLIITLVIFTTFNTPINLAVMAVECYIAICLPLQHAEFCSIERTYMALGWIWALSAVSTMSDVFIILATEPVELFYSTIQCERDNLFRHPVILKKREGSYITCLAGVLLTFLYTYFSIFFAANGAKSADRDSKKARNTILLHAFQLLLSILTYVAAVLTQALVRWFPKHYLTVIFVCYIIIHILPRFVSPIVYGLRDKMFKQYLKKYLLCIDNKPY</sequence>
<evidence type="ECO:0000256" key="4">
    <source>
        <dbReference type="ARBA" id="ARBA00023136"/>
    </source>
</evidence>
<dbReference type="Gene3D" id="1.20.1070.10">
    <property type="entry name" value="Rhodopsin 7-helix transmembrane proteins"/>
    <property type="match status" value="1"/>
</dbReference>
<organism evidence="7 8">
    <name type="scientific">Amphilophus citrinellus</name>
    <name type="common">Midas cichlid</name>
    <name type="synonym">Cichlasoma citrinellum</name>
    <dbReference type="NCBI Taxonomy" id="61819"/>
    <lineage>
        <taxon>Eukaryota</taxon>
        <taxon>Metazoa</taxon>
        <taxon>Chordata</taxon>
        <taxon>Craniata</taxon>
        <taxon>Vertebrata</taxon>
        <taxon>Euteleostomi</taxon>
        <taxon>Actinopterygii</taxon>
        <taxon>Neopterygii</taxon>
        <taxon>Teleostei</taxon>
        <taxon>Neoteleostei</taxon>
        <taxon>Acanthomorphata</taxon>
        <taxon>Ovalentaria</taxon>
        <taxon>Cichlomorphae</taxon>
        <taxon>Cichliformes</taxon>
        <taxon>Cichlidae</taxon>
        <taxon>New World cichlids</taxon>
        <taxon>Cichlasomatinae</taxon>
        <taxon>Heroini</taxon>
        <taxon>Amphilophus</taxon>
    </lineage>
</organism>
<feature type="transmembrane region" description="Helical" evidence="5">
    <location>
        <begin position="110"/>
        <end position="128"/>
    </location>
</feature>
<evidence type="ECO:0000256" key="2">
    <source>
        <dbReference type="ARBA" id="ARBA00022692"/>
    </source>
</evidence>
<name>A0A3Q0RWZ5_AMPCI</name>
<dbReference type="InterPro" id="IPR000276">
    <property type="entry name" value="GPCR_Rhodpsn"/>
</dbReference>
<dbReference type="OMA" id="IQCERDN"/>
<dbReference type="PANTHER" id="PTHR26451">
    <property type="entry name" value="G_PROTEIN_RECEP_F1_2 DOMAIN-CONTAINING PROTEIN"/>
    <property type="match status" value="1"/>
</dbReference>
<dbReference type="Proteomes" id="UP000261340">
    <property type="component" value="Unplaced"/>
</dbReference>
<evidence type="ECO:0000256" key="5">
    <source>
        <dbReference type="SAM" id="Phobius"/>
    </source>
</evidence>
<dbReference type="GO" id="GO:0005549">
    <property type="term" value="F:odorant binding"/>
    <property type="evidence" value="ECO:0007669"/>
    <property type="project" value="TreeGrafter"/>
</dbReference>
<keyword evidence="4 5" id="KW-0472">Membrane</keyword>
<accession>A0A3Q0RWZ5</accession>
<dbReference type="InterPro" id="IPR052921">
    <property type="entry name" value="GPCR1_Superfamily_Member"/>
</dbReference>
<dbReference type="SUPFAM" id="SSF81321">
    <property type="entry name" value="Family A G protein-coupled receptor-like"/>
    <property type="match status" value="1"/>
</dbReference>
<evidence type="ECO:0000256" key="1">
    <source>
        <dbReference type="ARBA" id="ARBA00004370"/>
    </source>
</evidence>
<proteinExistence type="predicted"/>
<comment type="subcellular location">
    <subcellularLocation>
        <location evidence="1">Membrane</location>
    </subcellularLocation>
</comment>
<dbReference type="GO" id="GO:0004984">
    <property type="term" value="F:olfactory receptor activity"/>
    <property type="evidence" value="ECO:0007669"/>
    <property type="project" value="TreeGrafter"/>
</dbReference>
<evidence type="ECO:0000313" key="8">
    <source>
        <dbReference type="Proteomes" id="UP000261340"/>
    </source>
</evidence>
<protein>
    <recommendedName>
        <fullName evidence="6">G-protein coupled receptors family 1 profile domain-containing protein</fullName>
    </recommendedName>
</protein>
<keyword evidence="3 5" id="KW-1133">Transmembrane helix</keyword>
<reference evidence="7" key="2">
    <citation type="submission" date="2025-09" db="UniProtKB">
        <authorList>
            <consortium name="Ensembl"/>
        </authorList>
    </citation>
    <scope>IDENTIFICATION</scope>
</reference>
<evidence type="ECO:0000313" key="7">
    <source>
        <dbReference type="Ensembl" id="ENSACIP00000012820.1"/>
    </source>
</evidence>
<reference evidence="7" key="1">
    <citation type="submission" date="2025-08" db="UniProtKB">
        <authorList>
            <consortium name="Ensembl"/>
        </authorList>
    </citation>
    <scope>IDENTIFICATION</scope>
</reference>
<dbReference type="InterPro" id="IPR017452">
    <property type="entry name" value="GPCR_Rhodpsn_7TM"/>
</dbReference>
<keyword evidence="2 5" id="KW-0812">Transmembrane</keyword>
<feature type="transmembrane region" description="Helical" evidence="5">
    <location>
        <begin position="264"/>
        <end position="290"/>
    </location>
</feature>
<evidence type="ECO:0000256" key="3">
    <source>
        <dbReference type="ARBA" id="ARBA00022989"/>
    </source>
</evidence>
<dbReference type="Ensembl" id="ENSACIT00000013179.1">
    <property type="protein sequence ID" value="ENSACIP00000012820.1"/>
    <property type="gene ID" value="ENSACIG00000009955.1"/>
</dbReference>
<dbReference type="GO" id="GO:0004930">
    <property type="term" value="F:G protein-coupled receptor activity"/>
    <property type="evidence" value="ECO:0007669"/>
    <property type="project" value="InterPro"/>
</dbReference>
<dbReference type="PROSITE" id="PS50262">
    <property type="entry name" value="G_PROTEIN_RECEP_F1_2"/>
    <property type="match status" value="1"/>
</dbReference>
<feature type="transmembrane region" description="Helical" evidence="5">
    <location>
        <begin position="20"/>
        <end position="40"/>
    </location>
</feature>
<dbReference type="GeneTree" id="ENSGT00940000161337"/>
<dbReference type="PANTHER" id="PTHR26451:SF998">
    <property type="entry name" value="ODORANT RECEPTOR-RELATED"/>
    <property type="match status" value="1"/>
</dbReference>
<feature type="transmembrane region" description="Helical" evidence="5">
    <location>
        <begin position="194"/>
        <end position="217"/>
    </location>
</feature>
<dbReference type="Pfam" id="PF00001">
    <property type="entry name" value="7tm_1"/>
    <property type="match status" value="1"/>
</dbReference>
<keyword evidence="8" id="KW-1185">Reference proteome</keyword>
<feature type="transmembrane region" description="Helical" evidence="5">
    <location>
        <begin position="80"/>
        <end position="104"/>
    </location>
</feature>
<dbReference type="AlphaFoldDB" id="A0A3Q0RWZ5"/>
<feature type="transmembrane region" description="Helical" evidence="5">
    <location>
        <begin position="238"/>
        <end position="258"/>
    </location>
</feature>